<dbReference type="Gene3D" id="2.60.40.1120">
    <property type="entry name" value="Carboxypeptidase-like, regulatory domain"/>
    <property type="match status" value="1"/>
</dbReference>
<dbReference type="Proteomes" id="UP000001880">
    <property type="component" value="Chromosome"/>
</dbReference>
<dbReference type="Pfam" id="PF25390">
    <property type="entry name" value="WD40_RLD"/>
    <property type="match status" value="1"/>
</dbReference>
<dbReference type="GO" id="GO:0005737">
    <property type="term" value="C:cytoplasm"/>
    <property type="evidence" value="ECO:0007669"/>
    <property type="project" value="TreeGrafter"/>
</dbReference>
<dbReference type="Gene3D" id="2.130.10.30">
    <property type="entry name" value="Regulator of chromosome condensation 1/beta-lactamase-inhibitor protein II"/>
    <property type="match status" value="2"/>
</dbReference>
<keyword evidence="1" id="KW-0344">Guanine-nucleotide releasing factor</keyword>
<organism evidence="5 6">
    <name type="scientific">Haliangium ochraceum (strain DSM 14365 / JCM 11303 / SMP-2)</name>
    <dbReference type="NCBI Taxonomy" id="502025"/>
    <lineage>
        <taxon>Bacteria</taxon>
        <taxon>Pseudomonadati</taxon>
        <taxon>Myxococcota</taxon>
        <taxon>Polyangia</taxon>
        <taxon>Haliangiales</taxon>
        <taxon>Kofleriaceae</taxon>
        <taxon>Haliangium</taxon>
    </lineage>
</organism>
<gene>
    <name evidence="5" type="ordered locus">Hoch_0983</name>
</gene>
<dbReference type="STRING" id="502025.Hoch_0983"/>
<dbReference type="InterPro" id="IPR008969">
    <property type="entry name" value="CarboxyPept-like_regulatory"/>
</dbReference>
<dbReference type="HOGENOM" id="CLU_276921_0_0_7"/>
<evidence type="ECO:0000256" key="1">
    <source>
        <dbReference type="ARBA" id="ARBA00022658"/>
    </source>
</evidence>
<dbReference type="KEGG" id="hoh:Hoch_0983"/>
<evidence type="ECO:0000313" key="5">
    <source>
        <dbReference type="EMBL" id="ACY13584.1"/>
    </source>
</evidence>
<dbReference type="EMBL" id="CP001804">
    <property type="protein sequence ID" value="ACY13584.1"/>
    <property type="molecule type" value="Genomic_DNA"/>
</dbReference>
<dbReference type="InterPro" id="IPR009091">
    <property type="entry name" value="RCC1/BLIP-II"/>
</dbReference>
<accession>D0LQM4</accession>
<dbReference type="PANTHER" id="PTHR45982:SF1">
    <property type="entry name" value="REGULATOR OF CHROMOSOME CONDENSATION"/>
    <property type="match status" value="1"/>
</dbReference>
<proteinExistence type="predicted"/>
<evidence type="ECO:0000256" key="2">
    <source>
        <dbReference type="ARBA" id="ARBA00022737"/>
    </source>
</evidence>
<keyword evidence="2" id="KW-0677">Repeat</keyword>
<dbReference type="PROSITE" id="PS00018">
    <property type="entry name" value="EF_HAND_1"/>
    <property type="match status" value="1"/>
</dbReference>
<dbReference type="Pfam" id="PF13540">
    <property type="entry name" value="RCC1_2"/>
    <property type="match status" value="1"/>
</dbReference>
<dbReference type="PRINTS" id="PR00633">
    <property type="entry name" value="RCCNDNSATION"/>
</dbReference>
<dbReference type="SUPFAM" id="SSF50985">
    <property type="entry name" value="RCC1/BLIP-II"/>
    <property type="match status" value="2"/>
</dbReference>
<reference evidence="5 6" key="1">
    <citation type="journal article" date="2010" name="Stand. Genomic Sci.">
        <title>Complete genome sequence of Haliangium ochraceum type strain (SMP-2).</title>
        <authorList>
            <consortium name="US DOE Joint Genome Institute (JGI-PGF)"/>
            <person name="Ivanova N."/>
            <person name="Daum C."/>
            <person name="Lang E."/>
            <person name="Abt B."/>
            <person name="Kopitz M."/>
            <person name="Saunders E."/>
            <person name="Lapidus A."/>
            <person name="Lucas S."/>
            <person name="Glavina Del Rio T."/>
            <person name="Nolan M."/>
            <person name="Tice H."/>
            <person name="Copeland A."/>
            <person name="Cheng J.F."/>
            <person name="Chen F."/>
            <person name="Bruce D."/>
            <person name="Goodwin L."/>
            <person name="Pitluck S."/>
            <person name="Mavromatis K."/>
            <person name="Pati A."/>
            <person name="Mikhailova N."/>
            <person name="Chen A."/>
            <person name="Palaniappan K."/>
            <person name="Land M."/>
            <person name="Hauser L."/>
            <person name="Chang Y.J."/>
            <person name="Jeffries C.D."/>
            <person name="Detter J.C."/>
            <person name="Brettin T."/>
            <person name="Rohde M."/>
            <person name="Goker M."/>
            <person name="Bristow J."/>
            <person name="Markowitz V."/>
            <person name="Eisen J.A."/>
            <person name="Hugenholtz P."/>
            <person name="Kyrpides N.C."/>
            <person name="Klenk H.P."/>
        </authorList>
    </citation>
    <scope>NUCLEOTIDE SEQUENCE [LARGE SCALE GENOMIC DNA]</scope>
    <source>
        <strain evidence="6">DSM 14365 / CIP 107738 / JCM 11303 / AJ 13395 / SMP-2</strain>
    </source>
</reference>
<dbReference type="AlphaFoldDB" id="D0LQM4"/>
<dbReference type="RefSeq" id="WP_012826203.1">
    <property type="nucleotide sequence ID" value="NC_013440.1"/>
</dbReference>
<dbReference type="GO" id="GO:0005085">
    <property type="term" value="F:guanyl-nucleotide exchange factor activity"/>
    <property type="evidence" value="ECO:0007669"/>
    <property type="project" value="TreeGrafter"/>
</dbReference>
<feature type="domain" description="RCC1-like" evidence="4">
    <location>
        <begin position="734"/>
        <end position="1012"/>
    </location>
</feature>
<dbReference type="PROSITE" id="PS50012">
    <property type="entry name" value="RCC1_3"/>
    <property type="match status" value="5"/>
</dbReference>
<keyword evidence="6" id="KW-1185">Reference proteome</keyword>
<dbReference type="InterPro" id="IPR058923">
    <property type="entry name" value="RCC1-like_dom"/>
</dbReference>
<sequence length="1147" mass="120427">MWPDAPSVGQDEASEATPRAAQEQQPAPSAGLIESRDRAAEDAADTAQELDGDELSRGLHAAGVSTASCSGEPLGGFDYCGPDCQCSVNEGDCDSDADCADGLACMRDTGALFGFDPEVDMCMERCTPDALGTPDFCSPECPCEFGQGDCDRDSDCAAGGTCAKNVGAAFGFAPDVDVCVDACDPILNGTFDYCSSSCLCEAGQGDCDSDSDCAPGHVCAENVGADYGFPDNMDVCEAVETPQERFSGKLLDENGRALAGATVSVNQVSAVSDEQGYFDITVDISPDSRYVLNAEKFGHVPHSSIYTGAGVTDAAITVRKAQMISLAPETTDFEDRAGTRIALSAPMQDVLVDANGEPPKGLVLAQMHTFDIVEEGMFGDMEAVTTDGNLVALLSVGAVSVDFVDLEGNEYQLRPGASAQIALEVPPEVDYSGPIPLWHYDEEQGRWVEEGEGMVQDGMAFATVYHFSAYNFDAKVERPSCIKITTTGGNIGDQFNARIEVQTPPNENQQVFRNSRIVTLDHGLNNALFNLPNNTDVKIFVPPSASEPIVPAVNSGAPWGGTGSPLPNDIDKCNGSVILPELKGTIAGIARLQDLTKHQGIIIQVLDSKDDGAEIFASGTSNDEGRYVIPDIPPRGLPYTVKISQPGYASFYFSISVQGGAVSHLACVELLAGDIAEPKDKFTQEDLDVINDKINEGTDDPNDPADYDNDGDVDLDDFQIAQDNIDKDPLELTNVQCPSGDVTKVIAGFSHTCAVMSDGGRVRCWGGSTLGQLGYGNTFSIGDDETLISSPDTSVSNAEISFAAGALHSCVLISEGTEKNVHCWGDNSNGQLGRDDKENIGATQPAATTTLKVALSLDGDSVEKVVAGAYHTCALTVNGAVYCWGDNSYGQLGCGHFDDIGDGTIPVSSLTPVPVGEAVQDITAGGFHTCVTAQDSSGVKCWGYNQFGQLGYGHAENISTPQEEVFTPIASSAAKVISISAGFYHTCVVLDTLQAKCWGAGSNGQLGRGADTTNFGDESDEQLASLAELNLGANIGDLKDSVELRAGGFHTCARVNQSIKCWGRANHGQVGYGATSDVLAPPDNFVDLDDAPVKTLALGLNHSCVVLKTGNVTCWGRSNLGQLGYGNVSNIGDDEPPASAGTIPFLD</sequence>
<name>D0LQM4_HALO1</name>
<dbReference type="eggNOG" id="COG5184">
    <property type="taxonomic scope" value="Bacteria"/>
</dbReference>
<dbReference type="InterPro" id="IPR000408">
    <property type="entry name" value="Reg_chr_condens"/>
</dbReference>
<evidence type="ECO:0000259" key="4">
    <source>
        <dbReference type="Pfam" id="PF25390"/>
    </source>
</evidence>
<dbReference type="InterPro" id="IPR051553">
    <property type="entry name" value="Ran_GTPase-activating"/>
</dbReference>
<evidence type="ECO:0000313" key="6">
    <source>
        <dbReference type="Proteomes" id="UP000001880"/>
    </source>
</evidence>
<dbReference type="SUPFAM" id="SSF49464">
    <property type="entry name" value="Carboxypeptidase regulatory domain-like"/>
    <property type="match status" value="2"/>
</dbReference>
<feature type="compositionally biased region" description="Acidic residues" evidence="3">
    <location>
        <begin position="42"/>
        <end position="53"/>
    </location>
</feature>
<feature type="region of interest" description="Disordered" evidence="3">
    <location>
        <begin position="1"/>
        <end position="54"/>
    </location>
</feature>
<dbReference type="PANTHER" id="PTHR45982">
    <property type="entry name" value="REGULATOR OF CHROMOSOME CONDENSATION"/>
    <property type="match status" value="1"/>
</dbReference>
<evidence type="ECO:0000256" key="3">
    <source>
        <dbReference type="SAM" id="MobiDB-lite"/>
    </source>
</evidence>
<dbReference type="InterPro" id="IPR018247">
    <property type="entry name" value="EF_Hand_1_Ca_BS"/>
</dbReference>
<protein>
    <submittedName>
        <fullName evidence="5">Alpha-tubulin suppressor and related RCC1 domain-containing protein-like protein</fullName>
    </submittedName>
</protein>